<protein>
    <submittedName>
        <fullName evidence="2">Uncharacterized protein</fullName>
    </submittedName>
</protein>
<accession>A0A0V0Z2M5</accession>
<dbReference type="EMBL" id="JYDI01004330">
    <property type="protein sequence ID" value="KRY06799.1"/>
    <property type="molecule type" value="Genomic_DNA"/>
</dbReference>
<keyword evidence="3" id="KW-1185">Reference proteome</keyword>
<reference evidence="2 3" key="1">
    <citation type="submission" date="2015-01" db="EMBL/GenBank/DDBJ databases">
        <title>Evolution of Trichinella species and genotypes.</title>
        <authorList>
            <person name="Korhonen P.K."/>
            <person name="Edoardo P."/>
            <person name="Giuseppe L.R."/>
            <person name="Gasser R.B."/>
        </authorList>
    </citation>
    <scope>NUCLEOTIDE SEQUENCE [LARGE SCALE GENOMIC DNA]</scope>
    <source>
        <strain evidence="2">ISS120</strain>
    </source>
</reference>
<evidence type="ECO:0000313" key="2">
    <source>
        <dbReference type="EMBL" id="KRY06799.1"/>
    </source>
</evidence>
<sequence length="77" mass="8745">MGGVDILDKLLSSYRPRLAITQGIAPRDLSSTALSHLDFRRDITTHFLRAKPQLTIRTGRRAYPPETLRRNNARTLS</sequence>
<name>A0A0V0Z2M5_TRIBR</name>
<comment type="caution">
    <text evidence="2">The sequence shown here is derived from an EMBL/GenBank/DDBJ whole genome shotgun (WGS) entry which is preliminary data.</text>
</comment>
<evidence type="ECO:0000313" key="3">
    <source>
        <dbReference type="Proteomes" id="UP000054653"/>
    </source>
</evidence>
<feature type="region of interest" description="Disordered" evidence="1">
    <location>
        <begin position="58"/>
        <end position="77"/>
    </location>
</feature>
<organism evidence="2 3">
    <name type="scientific">Trichinella britovi</name>
    <name type="common">Parasitic roundworm</name>
    <dbReference type="NCBI Taxonomy" id="45882"/>
    <lineage>
        <taxon>Eukaryota</taxon>
        <taxon>Metazoa</taxon>
        <taxon>Ecdysozoa</taxon>
        <taxon>Nematoda</taxon>
        <taxon>Enoplea</taxon>
        <taxon>Dorylaimia</taxon>
        <taxon>Trichinellida</taxon>
        <taxon>Trichinellidae</taxon>
        <taxon>Trichinella</taxon>
    </lineage>
</organism>
<dbReference type="Proteomes" id="UP000054653">
    <property type="component" value="Unassembled WGS sequence"/>
</dbReference>
<gene>
    <name evidence="2" type="ORF">T03_11982</name>
</gene>
<dbReference type="AlphaFoldDB" id="A0A0V0Z2M5"/>
<proteinExistence type="predicted"/>
<evidence type="ECO:0000256" key="1">
    <source>
        <dbReference type="SAM" id="MobiDB-lite"/>
    </source>
</evidence>